<dbReference type="STRING" id="1073353.H740_11739"/>
<dbReference type="InterPro" id="IPR004843">
    <property type="entry name" value="Calcineurin-like_PHP"/>
</dbReference>
<protein>
    <submittedName>
        <fullName evidence="2">Metallophosphoesterase</fullName>
    </submittedName>
</protein>
<gene>
    <name evidence="2" type="ORF">H740_11739</name>
</gene>
<feature type="domain" description="Calcineurin-like phosphoesterase" evidence="1">
    <location>
        <begin position="14"/>
        <end position="193"/>
    </location>
</feature>
<evidence type="ECO:0000313" key="2">
    <source>
        <dbReference type="EMBL" id="EMG29458.1"/>
    </source>
</evidence>
<dbReference type="GO" id="GO:0016791">
    <property type="term" value="F:phosphatase activity"/>
    <property type="evidence" value="ECO:0007669"/>
    <property type="project" value="TreeGrafter"/>
</dbReference>
<sequence length="228" mass="26343">MLKIKRINESDFERIFVFGDLHGCLGLFDAMLEKINLTKNDLIVILGDSCDRGEDSIGLYLRYAELIAQGRQILHVRGNHEDMLYKAIFEDDAQSYYTWINNGGEDTIKSVTAHGFTDIPPEVKEFIEQMPHIVSSEQSLFVHAAYNPKISLERQDEDFVMWRRTPFWQENDTGKKIYFGHTPNRDNEIHDKGNGVFAMDCGAVFFGRLVIMEIKSGEKFEVGLRRRK</sequence>
<accession>M3J7V2</accession>
<proteinExistence type="predicted"/>
<organism evidence="2 3">
    <name type="scientific">Campylobacter showae CC57C</name>
    <dbReference type="NCBI Taxonomy" id="1073353"/>
    <lineage>
        <taxon>Bacteria</taxon>
        <taxon>Pseudomonadati</taxon>
        <taxon>Campylobacterota</taxon>
        <taxon>Epsilonproteobacteria</taxon>
        <taxon>Campylobacterales</taxon>
        <taxon>Campylobacteraceae</taxon>
        <taxon>Campylobacter</taxon>
    </lineage>
</organism>
<dbReference type="GO" id="GO:0008803">
    <property type="term" value="F:bis(5'-nucleosyl)-tetraphosphatase (symmetrical) activity"/>
    <property type="evidence" value="ECO:0007669"/>
    <property type="project" value="TreeGrafter"/>
</dbReference>
<dbReference type="SUPFAM" id="SSF56300">
    <property type="entry name" value="Metallo-dependent phosphatases"/>
    <property type="match status" value="1"/>
</dbReference>
<reference evidence="2 3" key="1">
    <citation type="submission" date="2013-02" db="EMBL/GenBank/DDBJ databases">
        <title>Co-occurrence of anaerobic bacteria in colorectal carcinomas.</title>
        <authorList>
            <person name="Holt R.A."/>
            <person name="Warren R.L."/>
            <person name="Allen-Vercoe E."/>
            <person name="Pleasance S."/>
            <person name="Freeman D.J."/>
            <person name="Watson P."/>
            <person name="Moore R."/>
            <person name="Cochrane K."/>
        </authorList>
    </citation>
    <scope>NUCLEOTIDE SEQUENCE [LARGE SCALE GENOMIC DNA]</scope>
    <source>
        <strain evidence="2 3">CC57C</strain>
    </source>
</reference>
<dbReference type="InterPro" id="IPR050126">
    <property type="entry name" value="Ap4A_hydrolase"/>
</dbReference>
<evidence type="ECO:0000259" key="1">
    <source>
        <dbReference type="Pfam" id="PF00149"/>
    </source>
</evidence>
<dbReference type="Pfam" id="PF00149">
    <property type="entry name" value="Metallophos"/>
    <property type="match status" value="1"/>
</dbReference>
<dbReference type="PANTHER" id="PTHR42850">
    <property type="entry name" value="METALLOPHOSPHOESTERASE"/>
    <property type="match status" value="1"/>
</dbReference>
<dbReference type="AlphaFoldDB" id="M3J7V2"/>
<evidence type="ECO:0000313" key="3">
    <source>
        <dbReference type="Proteomes" id="UP000011782"/>
    </source>
</evidence>
<dbReference type="RefSeq" id="WP_002953954.1">
    <property type="nucleotide sequence ID" value="NZ_AOTD01000273.1"/>
</dbReference>
<dbReference type="PATRIC" id="fig|1073353.3.peg.2511"/>
<dbReference type="GO" id="GO:0005737">
    <property type="term" value="C:cytoplasm"/>
    <property type="evidence" value="ECO:0007669"/>
    <property type="project" value="TreeGrafter"/>
</dbReference>
<name>M3J7V2_9BACT</name>
<dbReference type="OrthoDB" id="9807890at2"/>
<dbReference type="GO" id="GO:0110154">
    <property type="term" value="P:RNA decapping"/>
    <property type="evidence" value="ECO:0007669"/>
    <property type="project" value="TreeGrafter"/>
</dbReference>
<dbReference type="EMBL" id="AOTD01000273">
    <property type="protein sequence ID" value="EMG29458.1"/>
    <property type="molecule type" value="Genomic_DNA"/>
</dbReference>
<dbReference type="Gene3D" id="3.60.21.10">
    <property type="match status" value="1"/>
</dbReference>
<comment type="caution">
    <text evidence="2">The sequence shown here is derived from an EMBL/GenBank/DDBJ whole genome shotgun (WGS) entry which is preliminary data.</text>
</comment>
<dbReference type="PANTHER" id="PTHR42850:SF4">
    <property type="entry name" value="ZINC-DEPENDENT ENDOPOLYPHOSPHATASE"/>
    <property type="match status" value="1"/>
</dbReference>
<dbReference type="Proteomes" id="UP000011782">
    <property type="component" value="Unassembled WGS sequence"/>
</dbReference>
<dbReference type="InterPro" id="IPR029052">
    <property type="entry name" value="Metallo-depent_PP-like"/>
</dbReference>